<dbReference type="InterPro" id="IPR001227">
    <property type="entry name" value="Ac_transferase_dom_sf"/>
</dbReference>
<evidence type="ECO:0000259" key="4">
    <source>
        <dbReference type="PROSITE" id="PS52004"/>
    </source>
</evidence>
<proteinExistence type="predicted"/>
<dbReference type="PANTHER" id="PTHR43775:SF23">
    <property type="entry name" value="FATTY ACID SYNTHASE 3"/>
    <property type="match status" value="1"/>
</dbReference>
<sequence length="528" mass="59330">MDMRVSPEEEVVISGIAGRYPESDNIEELHENLLNKKDLITDDDRRWKIDHPDIPQRTGKINNVGKFDALFFGVHFKQAHTMDPMCRLLLEDAYEDIIDAVVNQKMLRNTKTGVFIGEWIWYYWLCSCYVGKPISYWLGITGPSYTIDTACSSSFYPIEHAYNAIRVGHCDAAIIEGANLCLHPFVSMQFFKLEVNYVKAHGTGIRVDDPEEVKAIEIDTFSEGRIKCVNSFGFGGANCHRLLKSNPKEKINNSTPQDDLPRLVVISGRSEKAVGHILMDQMILSAYFRGITSIETKIIHGSVAAVGIGYQKLKDLCPSYIDIACHNFNGSATISGPVESVNDFISELEAKNIFAKNVPCSNLPYHSRYISPAGSKLLAHLKKAIPNPKPRSSKWLSTSVPTDKWDTLAAYFSSPEYYTNNLLNPVLFEETSALIPKDAIVIEFAPHGLLQAILRRTLSPMVTNIPLTYRGHKDNVRRGRKSFKKNQFLHFSSLLANHTTESFKTLAANSFFMVNHTNKILKHLAALL</sequence>
<dbReference type="SMART" id="SM00825">
    <property type="entry name" value="PKS_KS"/>
    <property type="match status" value="1"/>
</dbReference>
<dbReference type="Gene3D" id="3.40.366.10">
    <property type="entry name" value="Malonyl-Coenzyme A Acyl Carrier Protein, domain 2"/>
    <property type="match status" value="1"/>
</dbReference>
<dbReference type="InterPro" id="IPR014043">
    <property type="entry name" value="Acyl_transferase_dom"/>
</dbReference>
<dbReference type="SUPFAM" id="SSF52151">
    <property type="entry name" value="FabD/lysophospholipase-like"/>
    <property type="match status" value="1"/>
</dbReference>
<dbReference type="Pfam" id="PF00109">
    <property type="entry name" value="ketoacyl-synt"/>
    <property type="match status" value="1"/>
</dbReference>
<dbReference type="GO" id="GO:0004315">
    <property type="term" value="F:3-oxoacyl-[acyl-carrier-protein] synthase activity"/>
    <property type="evidence" value="ECO:0007669"/>
    <property type="project" value="InterPro"/>
</dbReference>
<dbReference type="EMBL" id="NNAY01002632">
    <property type="protein sequence ID" value="OXU20894.1"/>
    <property type="molecule type" value="Genomic_DNA"/>
</dbReference>
<dbReference type="OrthoDB" id="7601578at2759"/>
<dbReference type="SUPFAM" id="SSF53901">
    <property type="entry name" value="Thiolase-like"/>
    <property type="match status" value="2"/>
</dbReference>
<evidence type="ECO:0000256" key="2">
    <source>
        <dbReference type="ARBA" id="ARBA00022553"/>
    </source>
</evidence>
<dbReference type="PROSITE" id="PS00606">
    <property type="entry name" value="KS3_1"/>
    <property type="match status" value="1"/>
</dbReference>
<evidence type="ECO:0000313" key="5">
    <source>
        <dbReference type="EMBL" id="OXU20894.1"/>
    </source>
</evidence>
<dbReference type="InterPro" id="IPR016039">
    <property type="entry name" value="Thiolase-like"/>
</dbReference>
<dbReference type="GO" id="GO:0004312">
    <property type="term" value="F:fatty acid synthase activity"/>
    <property type="evidence" value="ECO:0007669"/>
    <property type="project" value="TreeGrafter"/>
</dbReference>
<dbReference type="GO" id="GO:0006633">
    <property type="term" value="P:fatty acid biosynthetic process"/>
    <property type="evidence" value="ECO:0007669"/>
    <property type="project" value="InterPro"/>
</dbReference>
<keyword evidence="2" id="KW-0597">Phosphoprotein</keyword>
<dbReference type="InterPro" id="IPR014030">
    <property type="entry name" value="Ketoacyl_synth_N"/>
</dbReference>
<gene>
    <name evidence="5" type="ORF">TSAR_008424</name>
</gene>
<feature type="domain" description="Ketosynthase family 3 (KS3)" evidence="4">
    <location>
        <begin position="8"/>
        <end position="528"/>
    </location>
</feature>
<organism evidence="5 6">
    <name type="scientific">Trichomalopsis sarcophagae</name>
    <dbReference type="NCBI Taxonomy" id="543379"/>
    <lineage>
        <taxon>Eukaryota</taxon>
        <taxon>Metazoa</taxon>
        <taxon>Ecdysozoa</taxon>
        <taxon>Arthropoda</taxon>
        <taxon>Hexapoda</taxon>
        <taxon>Insecta</taxon>
        <taxon>Pterygota</taxon>
        <taxon>Neoptera</taxon>
        <taxon>Endopterygota</taxon>
        <taxon>Hymenoptera</taxon>
        <taxon>Apocrita</taxon>
        <taxon>Proctotrupomorpha</taxon>
        <taxon>Chalcidoidea</taxon>
        <taxon>Pteromalidae</taxon>
        <taxon>Pteromalinae</taxon>
        <taxon>Trichomalopsis</taxon>
    </lineage>
</organism>
<keyword evidence="6" id="KW-1185">Reference proteome</keyword>
<dbReference type="PANTHER" id="PTHR43775">
    <property type="entry name" value="FATTY ACID SYNTHASE"/>
    <property type="match status" value="1"/>
</dbReference>
<dbReference type="InterPro" id="IPR018201">
    <property type="entry name" value="Ketoacyl_synth_AS"/>
</dbReference>
<dbReference type="STRING" id="543379.A0A232ER97"/>
<dbReference type="SMART" id="SM00827">
    <property type="entry name" value="PKS_AT"/>
    <property type="match status" value="1"/>
</dbReference>
<accession>A0A232ER97</accession>
<dbReference type="Proteomes" id="UP000215335">
    <property type="component" value="Unassembled WGS sequence"/>
</dbReference>
<protein>
    <recommendedName>
        <fullName evidence="4">Ketosynthase family 3 (KS3) domain-containing protein</fullName>
    </recommendedName>
</protein>
<dbReference type="PROSITE" id="PS52004">
    <property type="entry name" value="KS3_2"/>
    <property type="match status" value="1"/>
</dbReference>
<keyword evidence="1" id="KW-0596">Phosphopantetheine</keyword>
<dbReference type="InterPro" id="IPR050091">
    <property type="entry name" value="PKS_NRPS_Biosynth_Enz"/>
</dbReference>
<name>A0A232ER97_9HYME</name>
<dbReference type="Pfam" id="PF00698">
    <property type="entry name" value="Acyl_transf_1"/>
    <property type="match status" value="1"/>
</dbReference>
<dbReference type="AlphaFoldDB" id="A0A232ER97"/>
<evidence type="ECO:0000256" key="1">
    <source>
        <dbReference type="ARBA" id="ARBA00022450"/>
    </source>
</evidence>
<dbReference type="Gene3D" id="3.40.47.10">
    <property type="match status" value="2"/>
</dbReference>
<reference evidence="5 6" key="1">
    <citation type="journal article" date="2017" name="Curr. Biol.">
        <title>The Evolution of Venom by Co-option of Single-Copy Genes.</title>
        <authorList>
            <person name="Martinson E.O."/>
            <person name="Mrinalini"/>
            <person name="Kelkar Y.D."/>
            <person name="Chang C.H."/>
            <person name="Werren J.H."/>
        </authorList>
    </citation>
    <scope>NUCLEOTIDE SEQUENCE [LARGE SCALE GENOMIC DNA]</scope>
    <source>
        <strain evidence="5 6">Alberta</strain>
        <tissue evidence="5">Whole body</tissue>
    </source>
</reference>
<keyword evidence="3" id="KW-0808">Transferase</keyword>
<dbReference type="InterPro" id="IPR020841">
    <property type="entry name" value="PKS_Beta-ketoAc_synthase_dom"/>
</dbReference>
<comment type="caution">
    <text evidence="5">The sequence shown here is derived from an EMBL/GenBank/DDBJ whole genome shotgun (WGS) entry which is preliminary data.</text>
</comment>
<evidence type="ECO:0000313" key="6">
    <source>
        <dbReference type="Proteomes" id="UP000215335"/>
    </source>
</evidence>
<dbReference type="CDD" id="cd00833">
    <property type="entry name" value="PKS"/>
    <property type="match status" value="1"/>
</dbReference>
<dbReference type="InterPro" id="IPR016035">
    <property type="entry name" value="Acyl_Trfase/lysoPLipase"/>
</dbReference>
<evidence type="ECO:0000256" key="3">
    <source>
        <dbReference type="ARBA" id="ARBA00022679"/>
    </source>
</evidence>